<feature type="transmembrane region" description="Helical" evidence="1">
    <location>
        <begin position="98"/>
        <end position="119"/>
    </location>
</feature>
<evidence type="ECO:0000313" key="3">
    <source>
        <dbReference type="Proteomes" id="UP001596137"/>
    </source>
</evidence>
<dbReference type="RefSeq" id="WP_380747088.1">
    <property type="nucleotide sequence ID" value="NZ_JBHSRF010000004.1"/>
</dbReference>
<protein>
    <recommendedName>
        <fullName evidence="4">Integral membrane protein</fullName>
    </recommendedName>
</protein>
<keyword evidence="1" id="KW-0812">Transmembrane</keyword>
<organism evidence="2 3">
    <name type="scientific">Sphaerisporangium aureirubrum</name>
    <dbReference type="NCBI Taxonomy" id="1544736"/>
    <lineage>
        <taxon>Bacteria</taxon>
        <taxon>Bacillati</taxon>
        <taxon>Actinomycetota</taxon>
        <taxon>Actinomycetes</taxon>
        <taxon>Streptosporangiales</taxon>
        <taxon>Streptosporangiaceae</taxon>
        <taxon>Sphaerisporangium</taxon>
    </lineage>
</organism>
<evidence type="ECO:0000313" key="2">
    <source>
        <dbReference type="EMBL" id="MFC6080308.1"/>
    </source>
</evidence>
<proteinExistence type="predicted"/>
<dbReference type="Proteomes" id="UP001596137">
    <property type="component" value="Unassembled WGS sequence"/>
</dbReference>
<gene>
    <name evidence="2" type="ORF">ACFP1K_04015</name>
</gene>
<reference evidence="3" key="1">
    <citation type="journal article" date="2019" name="Int. J. Syst. Evol. Microbiol.">
        <title>The Global Catalogue of Microorganisms (GCM) 10K type strain sequencing project: providing services to taxonomists for standard genome sequencing and annotation.</title>
        <authorList>
            <consortium name="The Broad Institute Genomics Platform"/>
            <consortium name="The Broad Institute Genome Sequencing Center for Infectious Disease"/>
            <person name="Wu L."/>
            <person name="Ma J."/>
        </authorList>
    </citation>
    <scope>NUCLEOTIDE SEQUENCE [LARGE SCALE GENOMIC DNA]</scope>
    <source>
        <strain evidence="3">JCM 30346</strain>
    </source>
</reference>
<name>A0ABW1NAH7_9ACTN</name>
<feature type="transmembrane region" description="Helical" evidence="1">
    <location>
        <begin position="71"/>
        <end position="91"/>
    </location>
</feature>
<keyword evidence="3" id="KW-1185">Reference proteome</keyword>
<feature type="transmembrane region" description="Helical" evidence="1">
    <location>
        <begin position="12"/>
        <end position="34"/>
    </location>
</feature>
<keyword evidence="1" id="KW-0472">Membrane</keyword>
<comment type="caution">
    <text evidence="2">The sequence shown here is derived from an EMBL/GenBank/DDBJ whole genome shotgun (WGS) entry which is preliminary data.</text>
</comment>
<evidence type="ECO:0000256" key="1">
    <source>
        <dbReference type="SAM" id="Phobius"/>
    </source>
</evidence>
<dbReference type="EMBL" id="JBHSRF010000004">
    <property type="protein sequence ID" value="MFC6080308.1"/>
    <property type="molecule type" value="Genomic_DNA"/>
</dbReference>
<sequence>MRMGELARHGWVVGAVVVLCCLDWVLLVAAGFVIDRAVGRGVLCDGATVLCSGSDPTYEQWLAEIRFRCRVAYTSYGVVAVVLVTTLVIAWRRGRKGIVVMQGVVLAWVVMLVVLWQPYPGVP</sequence>
<accession>A0ABW1NAH7</accession>
<evidence type="ECO:0008006" key="4">
    <source>
        <dbReference type="Google" id="ProtNLM"/>
    </source>
</evidence>
<keyword evidence="1" id="KW-1133">Transmembrane helix</keyword>